<dbReference type="InterPro" id="IPR020823">
    <property type="entry name" value="Cell_div_FtsA"/>
</dbReference>
<dbReference type="Pfam" id="PF02491">
    <property type="entry name" value="SHS2_FTSA"/>
    <property type="match status" value="1"/>
</dbReference>
<evidence type="ECO:0000259" key="8">
    <source>
        <dbReference type="SMART" id="SM00842"/>
    </source>
</evidence>
<dbReference type="Proteomes" id="UP000067203">
    <property type="component" value="Chromosome"/>
</dbReference>
<keyword evidence="4 5" id="KW-0131">Cell cycle</keyword>
<evidence type="ECO:0000256" key="5">
    <source>
        <dbReference type="HAMAP-Rule" id="MF_02033"/>
    </source>
</evidence>
<dbReference type="SUPFAM" id="SSF53067">
    <property type="entry name" value="Actin-like ATPase domain"/>
    <property type="match status" value="2"/>
</dbReference>
<name>A0AAC8WCE2_9LACO</name>
<dbReference type="Gene3D" id="3.30.1490.110">
    <property type="match status" value="1"/>
</dbReference>
<evidence type="ECO:0000256" key="7">
    <source>
        <dbReference type="SAM" id="MobiDB-lite"/>
    </source>
</evidence>
<dbReference type="GeneID" id="66349056"/>
<comment type="subunit">
    <text evidence="5">Self-interacts. Interacts with FtsZ.</text>
</comment>
<dbReference type="GO" id="GO:0009898">
    <property type="term" value="C:cytoplasmic side of plasma membrane"/>
    <property type="evidence" value="ECO:0007669"/>
    <property type="project" value="UniProtKB-UniRule"/>
</dbReference>
<reference evidence="9 10" key="2">
    <citation type="journal article" date="2016" name="PeerJ">
        <title>Genome sequencing and analysis of the first complete genome of Lactobacillus kunkeei strain MP2, an Apis mellifera gut isolate.</title>
        <authorList>
            <person name="Asenjo F."/>
            <person name="Olmos A."/>
            <person name="Henriquez-Piskulich P."/>
            <person name="Polanco V."/>
            <person name="Aldea P."/>
            <person name="Ugalde J.A."/>
            <person name="Trombert A.N."/>
        </authorList>
    </citation>
    <scope>NUCLEOTIDE SEQUENCE [LARGE SCALE GENOMIC DNA]</scope>
    <source>
        <strain evidence="9 10">MP2</strain>
    </source>
</reference>
<dbReference type="EMBL" id="CP012920">
    <property type="protein sequence ID" value="ALJ31690.1"/>
    <property type="molecule type" value="Genomic_DNA"/>
</dbReference>
<dbReference type="InterPro" id="IPR003494">
    <property type="entry name" value="SHS2_FtsA"/>
</dbReference>
<dbReference type="InterPro" id="IPR043129">
    <property type="entry name" value="ATPase_NBD"/>
</dbReference>
<evidence type="ECO:0000256" key="4">
    <source>
        <dbReference type="ARBA" id="ARBA00023306"/>
    </source>
</evidence>
<protein>
    <recommendedName>
        <fullName evidence="5 6">Cell division protein FtsA</fullName>
    </recommendedName>
</protein>
<dbReference type="CDD" id="cd24048">
    <property type="entry name" value="ASKHA_NBD_FtsA"/>
    <property type="match status" value="1"/>
</dbReference>
<reference evidence="10" key="1">
    <citation type="submission" date="2015-10" db="EMBL/GenBank/DDBJ databases">
        <title>Bioinformatic analysis of the first complete genome sequence of Lactobacillus kunkeei strain MP2, an Apis mellifera gut isolate.</title>
        <authorList>
            <person name="Asenjo F."/>
            <person name="Olmos A."/>
            <person name="Henriquez-Piskulich P."/>
            <person name="Aldea P."/>
            <person name="Ugalde J.A."/>
            <person name="Trombert A.N."/>
        </authorList>
    </citation>
    <scope>NUCLEOTIDE SEQUENCE [LARGE SCALE GENOMIC DNA]</scope>
    <source>
        <strain evidence="10">MP2</strain>
    </source>
</reference>
<gene>
    <name evidence="5" type="primary">ftsA</name>
    <name evidence="9" type="ORF">APS55_05520</name>
</gene>
<evidence type="ECO:0000256" key="1">
    <source>
        <dbReference type="ARBA" id="ARBA00022475"/>
    </source>
</evidence>
<feature type="domain" description="SHS2" evidence="8">
    <location>
        <begin position="7"/>
        <end position="194"/>
    </location>
</feature>
<comment type="subcellular location">
    <subcellularLocation>
        <location evidence="5">Cell membrane</location>
        <topology evidence="5">Peripheral membrane protein</topology>
        <orientation evidence="5">Cytoplasmic side</orientation>
    </subcellularLocation>
    <text evidence="5">Localizes to the Z ring in an FtsZ-dependent manner. Targeted to the membrane through a conserved C-terminal amphipathic helix.</text>
</comment>
<feature type="compositionally biased region" description="Basic residues" evidence="7">
    <location>
        <begin position="428"/>
        <end position="442"/>
    </location>
</feature>
<dbReference type="Gene3D" id="3.30.420.40">
    <property type="match status" value="2"/>
</dbReference>
<organism evidence="9 10">
    <name type="scientific">Apilactobacillus kunkeei</name>
    <dbReference type="NCBI Taxonomy" id="148814"/>
    <lineage>
        <taxon>Bacteria</taxon>
        <taxon>Bacillati</taxon>
        <taxon>Bacillota</taxon>
        <taxon>Bacilli</taxon>
        <taxon>Lactobacillales</taxon>
        <taxon>Lactobacillaceae</taxon>
        <taxon>Apilactobacillus</taxon>
    </lineage>
</organism>
<evidence type="ECO:0000313" key="10">
    <source>
        <dbReference type="Proteomes" id="UP000067203"/>
    </source>
</evidence>
<keyword evidence="2 5" id="KW-0132">Cell division</keyword>
<proteinExistence type="inferred from homology"/>
<evidence type="ECO:0000256" key="6">
    <source>
        <dbReference type="PIRNR" id="PIRNR003101"/>
    </source>
</evidence>
<dbReference type="NCBIfam" id="TIGR01174">
    <property type="entry name" value="ftsA"/>
    <property type="match status" value="1"/>
</dbReference>
<dbReference type="GO" id="GO:0032153">
    <property type="term" value="C:cell division site"/>
    <property type="evidence" value="ECO:0007669"/>
    <property type="project" value="UniProtKB-UniRule"/>
</dbReference>
<dbReference type="Pfam" id="PF14450">
    <property type="entry name" value="FtsA"/>
    <property type="match status" value="1"/>
</dbReference>
<comment type="similarity">
    <text evidence="5 6">Belongs to the FtsA/MreB family.</text>
</comment>
<dbReference type="PIRSF" id="PIRSF003101">
    <property type="entry name" value="FtsA"/>
    <property type="match status" value="1"/>
</dbReference>
<evidence type="ECO:0000256" key="3">
    <source>
        <dbReference type="ARBA" id="ARBA00023136"/>
    </source>
</evidence>
<keyword evidence="3 5" id="KW-0472">Membrane</keyword>
<dbReference type="AlphaFoldDB" id="A0AAC8WCE2"/>
<dbReference type="PANTHER" id="PTHR32432:SF4">
    <property type="entry name" value="CELL DIVISION PROTEIN FTSA"/>
    <property type="match status" value="1"/>
</dbReference>
<evidence type="ECO:0000313" key="9">
    <source>
        <dbReference type="EMBL" id="ALJ31690.1"/>
    </source>
</evidence>
<sequence>MMNSEMYVGLDIGTTSIKVIVAEKVKGQMNVLGLGNERSEGVSRGIIVDIDKASESIRRAVNQAEEKAGIQIHDVIVGIPANQLKIEPCSGMVAISDQSREISDEDVKNVTVSAMIKNLPPEREIMDTLADEFIVDGFDGIKDPRGMVGVRLEMKGRIITGPKTIIHNIRKAVQRAGLNPSSIINMPLAQGMTILDDGEQDFGTVLIDLGGGQTTASVVHDHQLKFTTVDSEGGEYITKDISVVLNTSLESAEKVKRDYGYADEIEASESNEFPIEVVGQSQPVRISEKYLAEIIQARVDQIFTRMYKSLSSISALNLPGGIVLTGGVAALPGISELAADRFDTNVRVYIPDQMGLRHPSFSLPLSLVTYRANMSEIQVLVRSSLEGKTVVNNTQSNDDFIGNDYGDDVIDNSSEYIQQDNQPQQPSKPKKSGSKLAKSTKGRLKRFYQDFFE</sequence>
<dbReference type="RefSeq" id="WP_034531792.1">
    <property type="nucleotide sequence ID" value="NZ_BAABVW010000105.1"/>
</dbReference>
<dbReference type="KEGG" id="lku:APS55_05520"/>
<evidence type="ECO:0000256" key="2">
    <source>
        <dbReference type="ARBA" id="ARBA00022618"/>
    </source>
</evidence>
<accession>A0AAC8WCE2</accession>
<dbReference type="GO" id="GO:0043093">
    <property type="term" value="P:FtsZ-dependent cytokinesis"/>
    <property type="evidence" value="ECO:0007669"/>
    <property type="project" value="UniProtKB-UniRule"/>
</dbReference>
<dbReference type="PANTHER" id="PTHR32432">
    <property type="entry name" value="CELL DIVISION PROTEIN FTSA-RELATED"/>
    <property type="match status" value="1"/>
</dbReference>
<dbReference type="SMART" id="SM00842">
    <property type="entry name" value="FtsA"/>
    <property type="match status" value="1"/>
</dbReference>
<keyword evidence="1 5" id="KW-1003">Cell membrane</keyword>
<dbReference type="HAMAP" id="MF_02033">
    <property type="entry name" value="FtsA"/>
    <property type="match status" value="1"/>
</dbReference>
<comment type="function">
    <text evidence="5 6">Cell division protein that is involved in the assembly of the Z ring. May serve as a membrane anchor for the Z ring.</text>
</comment>
<dbReference type="InterPro" id="IPR050696">
    <property type="entry name" value="FtsA/MreB"/>
</dbReference>
<feature type="region of interest" description="Disordered" evidence="7">
    <location>
        <begin position="417"/>
        <end position="442"/>
    </location>
</feature>